<dbReference type="Pfam" id="PF02637">
    <property type="entry name" value="GatB_Yqey"/>
    <property type="match status" value="1"/>
</dbReference>
<evidence type="ECO:0000256" key="2">
    <source>
        <dbReference type="ARBA" id="ARBA00011123"/>
    </source>
</evidence>
<comment type="catalytic activity">
    <reaction evidence="8">
        <text>L-aspartyl-tRNA(Asn) + L-glutamine + ATP + H2O = L-asparaginyl-tRNA(Asn) + L-glutamate + ADP + phosphate + 2 H(+)</text>
        <dbReference type="Rhea" id="RHEA:14513"/>
        <dbReference type="Rhea" id="RHEA-COMP:9674"/>
        <dbReference type="Rhea" id="RHEA-COMP:9677"/>
        <dbReference type="ChEBI" id="CHEBI:15377"/>
        <dbReference type="ChEBI" id="CHEBI:15378"/>
        <dbReference type="ChEBI" id="CHEBI:29985"/>
        <dbReference type="ChEBI" id="CHEBI:30616"/>
        <dbReference type="ChEBI" id="CHEBI:43474"/>
        <dbReference type="ChEBI" id="CHEBI:58359"/>
        <dbReference type="ChEBI" id="CHEBI:78515"/>
        <dbReference type="ChEBI" id="CHEBI:78516"/>
        <dbReference type="ChEBI" id="CHEBI:456216"/>
    </reaction>
</comment>
<dbReference type="Proteomes" id="UP000886833">
    <property type="component" value="Unassembled WGS sequence"/>
</dbReference>
<dbReference type="PROSITE" id="PS01234">
    <property type="entry name" value="GATB"/>
    <property type="match status" value="1"/>
</dbReference>
<evidence type="ECO:0000256" key="6">
    <source>
        <dbReference type="ARBA" id="ARBA00022917"/>
    </source>
</evidence>
<dbReference type="NCBIfam" id="NF004012">
    <property type="entry name" value="PRK05477.1-2"/>
    <property type="match status" value="1"/>
</dbReference>
<evidence type="ECO:0000256" key="1">
    <source>
        <dbReference type="ARBA" id="ARBA00005306"/>
    </source>
</evidence>
<comment type="subunit">
    <text evidence="2">Heterotrimer of A, B and C subunits.</text>
</comment>
<comment type="function">
    <text evidence="7">Allows the formation of correctly charged Asn-tRNA(Asn) or Gln-tRNA(Gln) through the transamidation of misacylated Asp-tRNA(Asn) or Glu-tRNA(Gln) in organisms which lack either or both of asparaginyl-tRNA or glutaminyl-tRNA synthetases. The reaction takes place in the presence of glutamine and ATP through an activated phospho-Asp-tRNA(Asn) or phospho-Glu-tRNA(Gln).</text>
</comment>
<dbReference type="SUPFAM" id="SSF55931">
    <property type="entry name" value="Glutamine synthetase/guanido kinase"/>
    <property type="match status" value="1"/>
</dbReference>
<reference evidence="11" key="2">
    <citation type="journal article" date="2021" name="PeerJ">
        <title>Extensive microbial diversity within the chicken gut microbiome revealed by metagenomics and culture.</title>
        <authorList>
            <person name="Gilroy R."/>
            <person name="Ravi A."/>
            <person name="Getino M."/>
            <person name="Pursley I."/>
            <person name="Horton D.L."/>
            <person name="Alikhan N.F."/>
            <person name="Baker D."/>
            <person name="Gharbi K."/>
            <person name="Hall N."/>
            <person name="Watson M."/>
            <person name="Adriaenssens E.M."/>
            <person name="Foster-Nyarko E."/>
            <person name="Jarju S."/>
            <person name="Secka A."/>
            <person name="Antonio M."/>
            <person name="Oren A."/>
            <person name="Chaudhuri R.R."/>
            <person name="La Ragione R."/>
            <person name="Hildebrand F."/>
            <person name="Pallen M.J."/>
        </authorList>
    </citation>
    <scope>NUCLEOTIDE SEQUENCE</scope>
    <source>
        <strain evidence="11">CHK195-26880</strain>
    </source>
</reference>
<feature type="non-terminal residue" evidence="11">
    <location>
        <position position="463"/>
    </location>
</feature>
<dbReference type="SMART" id="SM00845">
    <property type="entry name" value="GatB_Yqey"/>
    <property type="match status" value="1"/>
</dbReference>
<comment type="catalytic activity">
    <reaction evidence="9">
        <text>L-glutamyl-tRNA(Gln) + L-glutamine + ATP + H2O = L-glutaminyl-tRNA(Gln) + L-glutamate + ADP + phosphate + H(+)</text>
        <dbReference type="Rhea" id="RHEA:17521"/>
        <dbReference type="Rhea" id="RHEA-COMP:9681"/>
        <dbReference type="Rhea" id="RHEA-COMP:9684"/>
        <dbReference type="ChEBI" id="CHEBI:15377"/>
        <dbReference type="ChEBI" id="CHEBI:15378"/>
        <dbReference type="ChEBI" id="CHEBI:29985"/>
        <dbReference type="ChEBI" id="CHEBI:30616"/>
        <dbReference type="ChEBI" id="CHEBI:43474"/>
        <dbReference type="ChEBI" id="CHEBI:58359"/>
        <dbReference type="ChEBI" id="CHEBI:78520"/>
        <dbReference type="ChEBI" id="CHEBI:78521"/>
        <dbReference type="ChEBI" id="CHEBI:456216"/>
    </reaction>
</comment>
<evidence type="ECO:0000256" key="9">
    <source>
        <dbReference type="ARBA" id="ARBA00047913"/>
    </source>
</evidence>
<dbReference type="GO" id="GO:0070681">
    <property type="term" value="P:glutaminyl-tRNAGln biosynthesis via transamidation"/>
    <property type="evidence" value="ECO:0007669"/>
    <property type="project" value="TreeGrafter"/>
</dbReference>
<keyword evidence="5" id="KW-0067">ATP-binding</keyword>
<evidence type="ECO:0000256" key="4">
    <source>
        <dbReference type="ARBA" id="ARBA00022741"/>
    </source>
</evidence>
<dbReference type="InterPro" id="IPR006075">
    <property type="entry name" value="Asn/Gln-tRNA_Trfase_suB/E_cat"/>
</dbReference>
<dbReference type="InterPro" id="IPR023168">
    <property type="entry name" value="GatB_Yqey_C_2"/>
</dbReference>
<proteinExistence type="inferred from homology"/>
<feature type="domain" description="Asn/Gln amidotransferase" evidence="10">
    <location>
        <begin position="323"/>
        <end position="463"/>
    </location>
</feature>
<dbReference type="AlphaFoldDB" id="A0A9D1GDF0"/>
<dbReference type="NCBIfam" id="TIGR00133">
    <property type="entry name" value="gatB"/>
    <property type="match status" value="1"/>
</dbReference>
<keyword evidence="4" id="KW-0547">Nucleotide-binding</keyword>
<gene>
    <name evidence="11" type="primary">gatB</name>
    <name evidence="11" type="ORF">IAB59_06645</name>
</gene>
<evidence type="ECO:0000313" key="11">
    <source>
        <dbReference type="EMBL" id="HIT38134.1"/>
    </source>
</evidence>
<dbReference type="InterPro" id="IPR018027">
    <property type="entry name" value="Asn/Gln_amidotransferase"/>
</dbReference>
<dbReference type="InterPro" id="IPR014746">
    <property type="entry name" value="Gln_synth/guanido_kin_cat_dom"/>
</dbReference>
<accession>A0A9D1GDF0</accession>
<dbReference type="InterPro" id="IPR017958">
    <property type="entry name" value="Gln-tRNA_amidoTrfase_suB_CS"/>
</dbReference>
<organism evidence="11 12">
    <name type="scientific">Candidatus Onthousia faecipullorum</name>
    <dbReference type="NCBI Taxonomy" id="2840887"/>
    <lineage>
        <taxon>Bacteria</taxon>
        <taxon>Bacillati</taxon>
        <taxon>Bacillota</taxon>
        <taxon>Bacilli</taxon>
        <taxon>Candidatus Onthousia</taxon>
    </lineage>
</organism>
<comment type="similarity">
    <text evidence="1">Belongs to the GatB/GatE family. GatB subfamily.</text>
</comment>
<dbReference type="PANTHER" id="PTHR11659">
    <property type="entry name" value="GLUTAMYL-TRNA GLN AMIDOTRANSFERASE SUBUNIT B MITOCHONDRIAL AND PROKARYOTIC PET112-RELATED"/>
    <property type="match status" value="1"/>
</dbReference>
<dbReference type="InterPro" id="IPR004413">
    <property type="entry name" value="GatB"/>
</dbReference>
<dbReference type="InterPro" id="IPR017959">
    <property type="entry name" value="Asn/Gln-tRNA_amidoTrfase_suB/E"/>
</dbReference>
<evidence type="ECO:0000313" key="12">
    <source>
        <dbReference type="Proteomes" id="UP000886833"/>
    </source>
</evidence>
<dbReference type="SUPFAM" id="SSF89095">
    <property type="entry name" value="GatB/YqeY motif"/>
    <property type="match status" value="1"/>
</dbReference>
<dbReference type="GO" id="GO:0005524">
    <property type="term" value="F:ATP binding"/>
    <property type="evidence" value="ECO:0007669"/>
    <property type="project" value="UniProtKB-KW"/>
</dbReference>
<name>A0A9D1GDF0_9FIRM</name>
<evidence type="ECO:0000256" key="5">
    <source>
        <dbReference type="ARBA" id="ARBA00022840"/>
    </source>
</evidence>
<dbReference type="FunFam" id="1.10.10.410:FF:000001">
    <property type="entry name" value="Aspartyl/glutamyl-tRNA(Asn/Gln) amidotransferase subunit B"/>
    <property type="match status" value="1"/>
</dbReference>
<dbReference type="GO" id="GO:0050567">
    <property type="term" value="F:glutaminyl-tRNA synthase (glutamine-hydrolyzing) activity"/>
    <property type="evidence" value="ECO:0007669"/>
    <property type="project" value="TreeGrafter"/>
</dbReference>
<protein>
    <submittedName>
        <fullName evidence="11">Asp-tRNA(Asn)/Glu-tRNA(Gln) amidotransferase subunit GatB</fullName>
    </submittedName>
</protein>
<keyword evidence="6" id="KW-0648">Protein biosynthesis</keyword>
<keyword evidence="3" id="KW-0436">Ligase</keyword>
<evidence type="ECO:0000259" key="10">
    <source>
        <dbReference type="SMART" id="SM00845"/>
    </source>
</evidence>
<evidence type="ECO:0000256" key="7">
    <source>
        <dbReference type="ARBA" id="ARBA00024799"/>
    </source>
</evidence>
<comment type="caution">
    <text evidence="11">The sequence shown here is derived from an EMBL/GenBank/DDBJ whole genome shotgun (WGS) entry which is preliminary data.</text>
</comment>
<dbReference type="EMBL" id="DVKQ01000087">
    <property type="protein sequence ID" value="HIT38134.1"/>
    <property type="molecule type" value="Genomic_DNA"/>
</dbReference>
<dbReference type="GO" id="GO:0006412">
    <property type="term" value="P:translation"/>
    <property type="evidence" value="ECO:0007669"/>
    <property type="project" value="UniProtKB-KW"/>
</dbReference>
<dbReference type="InterPro" id="IPR003789">
    <property type="entry name" value="Asn/Gln_tRNA_amidoTrase-B-like"/>
</dbReference>
<reference evidence="11" key="1">
    <citation type="submission" date="2020-10" db="EMBL/GenBank/DDBJ databases">
        <authorList>
            <person name="Gilroy R."/>
        </authorList>
    </citation>
    <scope>NUCLEOTIDE SEQUENCE</scope>
    <source>
        <strain evidence="11">CHK195-26880</strain>
    </source>
</reference>
<dbReference type="Pfam" id="PF02934">
    <property type="entry name" value="GatB_N"/>
    <property type="match status" value="1"/>
</dbReference>
<evidence type="ECO:0000256" key="3">
    <source>
        <dbReference type="ARBA" id="ARBA00022598"/>
    </source>
</evidence>
<evidence type="ECO:0000256" key="8">
    <source>
        <dbReference type="ARBA" id="ARBA00047380"/>
    </source>
</evidence>
<sequence>MSEFTPTIGLEVHVEIKSKSKLFSDSANTYGMATNTSVNIIDLGYPGTLPTVNKEIIRQGVRACKVLNCNITRKMHFDRKNYFYPDNSKNYQITQNRTPIGRDGYVEIEVDGVKKKIGISDIHIEEDTCKSAHRGSVSLLDFNRAGVPLIEIVTTPCISNGKEAMAYLTKLKELLFYANISDCKMEEGSMRCDANVSISKDEKLGTRTETKNISSIHNVGLAIEKEIERQEEVLRSGGKIYEETRRFDDKLGETILMRVKETGNDYRYFIEPDIPYLELTDEFINESLSTLPLLPDELREKYSKVGLSSLQIEKLINNRSLNDYFLGLLEFKTNYVTVVNLLLSDISSYLNKHNKVITDTKLTYEKLVNIVDSLEKGELSNKNVKDLIDSLMETDKTLNELKKEFNIENITDDTFIKEIITKVIENNSESVNDYKSGHDRALKYLMGQVMKETKGSVNPKKAN</sequence>
<dbReference type="PANTHER" id="PTHR11659:SF0">
    <property type="entry name" value="GLUTAMYL-TRNA(GLN) AMIDOTRANSFERASE SUBUNIT B, MITOCHONDRIAL"/>
    <property type="match status" value="1"/>
</dbReference>
<dbReference type="Gene3D" id="1.10.10.410">
    <property type="match status" value="1"/>
</dbReference>
<dbReference type="NCBIfam" id="NF004014">
    <property type="entry name" value="PRK05477.1-4"/>
    <property type="match status" value="1"/>
</dbReference>
<dbReference type="HAMAP" id="MF_00121">
    <property type="entry name" value="GatB"/>
    <property type="match status" value="1"/>
</dbReference>